<name>A0A4Z1P117_9PEZI</name>
<evidence type="ECO:0000259" key="5">
    <source>
        <dbReference type="Pfam" id="PF07992"/>
    </source>
</evidence>
<sequence>MSEVMAEKVVHNTPKTVLVLGGSYAGISAAHNFLRNVLPSLPDKASYNVTLVNTSSHFYSRPTAPRGVVSEKLHPFSKAYYDIAQGFAKYPAGQFTFLEGTATSFDPAIHTVGITLPNKQVQTITYHALVIATGTAPTWVAHGIHTTHQLTQESQKAFHAALPNAKTIVVAGGGPAGVETAGELGHELNGLAGMFSSAPKDPKVKITIVTSGTKLLPALRPAIAKKAEKILAKMGVNVIYGTKVESVLPVNAGNEDPATLALDGVTAKTTVTLSNGETIEADLYIPAMGVKPNTQFVPKHFLSEKGYINNNAKTLRIDEAGPNVYAVGDVATYCVGGVMDIYSAIPVLGENMKRDLLGDKATGADKQYSPNKKETQLVPIGRSKGVGAMFGWKLPSFFVWMIKGRDYFAGMAQPVVDGSKWGKIPK</sequence>
<evidence type="ECO:0000256" key="2">
    <source>
        <dbReference type="ARBA" id="ARBA00022630"/>
    </source>
</evidence>
<keyword evidence="6" id="KW-0808">Transferase</keyword>
<comment type="caution">
    <text evidence="6">The sequence shown here is derived from an EMBL/GenBank/DDBJ whole genome shotgun (WGS) entry which is preliminary data.</text>
</comment>
<reference evidence="6 7" key="1">
    <citation type="submission" date="2019-04" db="EMBL/GenBank/DDBJ databases">
        <title>High contiguity whole genome sequence and gene annotation resource for two Venturia nashicola isolates.</title>
        <authorList>
            <person name="Prokchorchik M."/>
            <person name="Won K."/>
            <person name="Lee Y."/>
            <person name="Choi E.D."/>
            <person name="Segonzac C."/>
            <person name="Sohn K.H."/>
        </authorList>
    </citation>
    <scope>NUCLEOTIDE SEQUENCE [LARGE SCALE GENOMIC DNA]</scope>
    <source>
        <strain evidence="6 7">PRI2</strain>
    </source>
</reference>
<dbReference type="PANTHER" id="PTHR43735">
    <property type="entry name" value="APOPTOSIS-INDUCING FACTOR 1"/>
    <property type="match status" value="1"/>
</dbReference>
<evidence type="ECO:0000313" key="7">
    <source>
        <dbReference type="Proteomes" id="UP000298493"/>
    </source>
</evidence>
<dbReference type="InterPro" id="IPR023753">
    <property type="entry name" value="FAD/NAD-binding_dom"/>
</dbReference>
<keyword evidence="2" id="KW-0285">Flavoprotein</keyword>
<keyword evidence="3" id="KW-0274">FAD</keyword>
<comment type="similarity">
    <text evidence="1">Belongs to the FAD-dependent oxidoreductase family.</text>
</comment>
<feature type="domain" description="FAD/NAD(P)-binding" evidence="5">
    <location>
        <begin position="16"/>
        <end position="344"/>
    </location>
</feature>
<dbReference type="STRING" id="86259.A0A4Z1P117"/>
<dbReference type="PRINTS" id="PR00368">
    <property type="entry name" value="FADPNR"/>
</dbReference>
<keyword evidence="6" id="KW-0418">Kinase</keyword>
<dbReference type="Pfam" id="PF07992">
    <property type="entry name" value="Pyr_redox_2"/>
    <property type="match status" value="1"/>
</dbReference>
<dbReference type="GO" id="GO:0005737">
    <property type="term" value="C:cytoplasm"/>
    <property type="evidence" value="ECO:0007669"/>
    <property type="project" value="TreeGrafter"/>
</dbReference>
<dbReference type="PRINTS" id="PR00411">
    <property type="entry name" value="PNDRDTASEI"/>
</dbReference>
<evidence type="ECO:0000256" key="1">
    <source>
        <dbReference type="ARBA" id="ARBA00006442"/>
    </source>
</evidence>
<gene>
    <name evidence="6" type="ORF">E6O75_ATG07094</name>
</gene>
<dbReference type="PANTHER" id="PTHR43735:SF3">
    <property type="entry name" value="FERROPTOSIS SUPPRESSOR PROTEIN 1"/>
    <property type="match status" value="1"/>
</dbReference>
<evidence type="ECO:0000256" key="3">
    <source>
        <dbReference type="ARBA" id="ARBA00022827"/>
    </source>
</evidence>
<protein>
    <submittedName>
        <fullName evidence="6">Serine/threonine-protein kinase bur1</fullName>
    </submittedName>
</protein>
<dbReference type="SUPFAM" id="SSF51905">
    <property type="entry name" value="FAD/NAD(P)-binding domain"/>
    <property type="match status" value="1"/>
</dbReference>
<dbReference type="GO" id="GO:0050660">
    <property type="term" value="F:flavin adenine dinucleotide binding"/>
    <property type="evidence" value="ECO:0007669"/>
    <property type="project" value="TreeGrafter"/>
</dbReference>
<organism evidence="6 7">
    <name type="scientific">Venturia nashicola</name>
    <dbReference type="NCBI Taxonomy" id="86259"/>
    <lineage>
        <taxon>Eukaryota</taxon>
        <taxon>Fungi</taxon>
        <taxon>Dikarya</taxon>
        <taxon>Ascomycota</taxon>
        <taxon>Pezizomycotina</taxon>
        <taxon>Dothideomycetes</taxon>
        <taxon>Pleosporomycetidae</taxon>
        <taxon>Venturiales</taxon>
        <taxon>Venturiaceae</taxon>
        <taxon>Venturia</taxon>
    </lineage>
</organism>
<evidence type="ECO:0000313" key="6">
    <source>
        <dbReference type="EMBL" id="TID19756.1"/>
    </source>
</evidence>
<keyword evidence="4" id="KW-0560">Oxidoreductase</keyword>
<dbReference type="OrthoDB" id="202203at2759"/>
<keyword evidence="7" id="KW-1185">Reference proteome</keyword>
<dbReference type="AlphaFoldDB" id="A0A4Z1P117"/>
<evidence type="ECO:0000256" key="4">
    <source>
        <dbReference type="ARBA" id="ARBA00023002"/>
    </source>
</evidence>
<dbReference type="EMBL" id="SNSC02000012">
    <property type="protein sequence ID" value="TID19756.1"/>
    <property type="molecule type" value="Genomic_DNA"/>
</dbReference>
<proteinExistence type="inferred from homology"/>
<dbReference type="GO" id="GO:0004174">
    <property type="term" value="F:electron-transferring-flavoprotein dehydrogenase activity"/>
    <property type="evidence" value="ECO:0007669"/>
    <property type="project" value="TreeGrafter"/>
</dbReference>
<dbReference type="Proteomes" id="UP000298493">
    <property type="component" value="Unassembled WGS sequence"/>
</dbReference>
<dbReference type="GO" id="GO:0016301">
    <property type="term" value="F:kinase activity"/>
    <property type="evidence" value="ECO:0007669"/>
    <property type="project" value="UniProtKB-KW"/>
</dbReference>
<dbReference type="Gene3D" id="3.50.50.100">
    <property type="match status" value="1"/>
</dbReference>
<dbReference type="InterPro" id="IPR036188">
    <property type="entry name" value="FAD/NAD-bd_sf"/>
</dbReference>
<accession>A0A4Z1P117</accession>